<evidence type="ECO:0000256" key="1">
    <source>
        <dbReference type="ARBA" id="ARBA00022741"/>
    </source>
</evidence>
<evidence type="ECO:0000313" key="5">
    <source>
        <dbReference type="Proteomes" id="UP000694523"/>
    </source>
</evidence>
<protein>
    <submittedName>
        <fullName evidence="4">Mitogen-activated protein kinase 10</fullName>
    </submittedName>
</protein>
<reference evidence="4" key="2">
    <citation type="submission" date="2025-09" db="UniProtKB">
        <authorList>
            <consortium name="Ensembl"/>
        </authorList>
    </citation>
    <scope>IDENTIFICATION</scope>
</reference>
<reference evidence="4" key="1">
    <citation type="submission" date="2025-08" db="UniProtKB">
        <authorList>
            <consortium name="Ensembl"/>
        </authorList>
    </citation>
    <scope>IDENTIFICATION</scope>
</reference>
<proteinExistence type="predicted"/>
<keyword evidence="1" id="KW-0547">Nucleotide-binding</keyword>
<sequence length="216" mass="24064">MSRHFLYNCSQPILDVKIAFCQGFGKQVDVSYIAKHYNMSKSKVDNQFYSVEVGDSTFTVLKRYQNLKPIGSGAQGIVCAGYDAVLDRNVAIKKLSRPFQNQTHAKRAYRELVLMKCVNHKNPPPQIYDKQLDEREHSIDEWKELIYKEVMNFEERTKNGVVKGQPSPSGAAVNSSDSLPPSSSINDISSMSTDQTLASDTDSSLETSAGPLGCCR</sequence>
<dbReference type="AlphaFoldDB" id="A0A8C6S5K8"/>
<feature type="compositionally biased region" description="Low complexity" evidence="3">
    <location>
        <begin position="174"/>
        <end position="192"/>
    </location>
</feature>
<evidence type="ECO:0000256" key="3">
    <source>
        <dbReference type="SAM" id="MobiDB-lite"/>
    </source>
</evidence>
<accession>A0A8C6S5K8</accession>
<dbReference type="SUPFAM" id="SSF56112">
    <property type="entry name" value="Protein kinase-like (PK-like)"/>
    <property type="match status" value="1"/>
</dbReference>
<dbReference type="InterPro" id="IPR011009">
    <property type="entry name" value="Kinase-like_dom_sf"/>
</dbReference>
<dbReference type="FunFam" id="3.30.200.20:FF:000210">
    <property type="entry name" value="Mitogen-activated protein kinase"/>
    <property type="match status" value="1"/>
</dbReference>
<feature type="region of interest" description="Disordered" evidence="3">
    <location>
        <begin position="159"/>
        <end position="216"/>
    </location>
</feature>
<dbReference type="Proteomes" id="UP000694523">
    <property type="component" value="Unplaced"/>
</dbReference>
<keyword evidence="2" id="KW-0067">ATP-binding</keyword>
<name>A0A8C6S5K8_9GOBI</name>
<dbReference type="PANTHER" id="PTHR24055">
    <property type="entry name" value="MITOGEN-ACTIVATED PROTEIN KINASE"/>
    <property type="match status" value="1"/>
</dbReference>
<evidence type="ECO:0000313" key="4">
    <source>
        <dbReference type="Ensembl" id="ENSNMLP00000000637.1"/>
    </source>
</evidence>
<dbReference type="InterPro" id="IPR050117">
    <property type="entry name" value="MAPK"/>
</dbReference>
<dbReference type="Gene3D" id="3.30.200.20">
    <property type="entry name" value="Phosphorylase Kinase, domain 1"/>
    <property type="match status" value="1"/>
</dbReference>
<keyword evidence="5" id="KW-1185">Reference proteome</keyword>
<feature type="compositionally biased region" description="Polar residues" evidence="3">
    <location>
        <begin position="193"/>
        <end position="207"/>
    </location>
</feature>
<dbReference type="Ensembl" id="ENSNMLT00000000753.1">
    <property type="protein sequence ID" value="ENSNMLP00000000637.1"/>
    <property type="gene ID" value="ENSNMLG00000000517.1"/>
</dbReference>
<organism evidence="4 5">
    <name type="scientific">Neogobius melanostomus</name>
    <name type="common">round goby</name>
    <dbReference type="NCBI Taxonomy" id="47308"/>
    <lineage>
        <taxon>Eukaryota</taxon>
        <taxon>Metazoa</taxon>
        <taxon>Chordata</taxon>
        <taxon>Craniata</taxon>
        <taxon>Vertebrata</taxon>
        <taxon>Euteleostomi</taxon>
        <taxon>Actinopterygii</taxon>
        <taxon>Neopterygii</taxon>
        <taxon>Teleostei</taxon>
        <taxon>Neoteleostei</taxon>
        <taxon>Acanthomorphata</taxon>
        <taxon>Gobiaria</taxon>
        <taxon>Gobiiformes</taxon>
        <taxon>Gobioidei</taxon>
        <taxon>Gobiidae</taxon>
        <taxon>Benthophilinae</taxon>
        <taxon>Neogobiini</taxon>
        <taxon>Neogobius</taxon>
    </lineage>
</organism>
<dbReference type="GO" id="GO:0005524">
    <property type="term" value="F:ATP binding"/>
    <property type="evidence" value="ECO:0007669"/>
    <property type="project" value="UniProtKB-KW"/>
</dbReference>
<evidence type="ECO:0000256" key="2">
    <source>
        <dbReference type="ARBA" id="ARBA00022840"/>
    </source>
</evidence>